<comment type="caution">
    <text evidence="13">The sequence shown here is derived from an EMBL/GenBank/DDBJ whole genome shotgun (WGS) entry which is preliminary data.</text>
</comment>
<evidence type="ECO:0000256" key="6">
    <source>
        <dbReference type="ARBA" id="ARBA00022741"/>
    </source>
</evidence>
<evidence type="ECO:0000256" key="4">
    <source>
        <dbReference type="ARBA" id="ARBA00022695"/>
    </source>
</evidence>
<feature type="domain" description="Poly A polymerase head" evidence="10">
    <location>
        <begin position="23"/>
        <end position="143"/>
    </location>
</feature>
<evidence type="ECO:0000256" key="3">
    <source>
        <dbReference type="ARBA" id="ARBA00022694"/>
    </source>
</evidence>
<organism evidence="13 14">
    <name type="scientific">Clostridium omnivorum</name>
    <dbReference type="NCBI Taxonomy" id="1604902"/>
    <lineage>
        <taxon>Bacteria</taxon>
        <taxon>Bacillati</taxon>
        <taxon>Bacillota</taxon>
        <taxon>Clostridia</taxon>
        <taxon>Eubacteriales</taxon>
        <taxon>Clostridiaceae</taxon>
        <taxon>Clostridium</taxon>
    </lineage>
</organism>
<keyword evidence="5" id="KW-0479">Metal-binding</keyword>
<feature type="domain" description="tRNA nucleotidyltransferase/poly(A) polymerase RNA and SrmB- binding" evidence="11">
    <location>
        <begin position="171"/>
        <end position="230"/>
    </location>
</feature>
<dbReference type="Gene3D" id="3.30.460.10">
    <property type="entry name" value="Beta Polymerase, domain 2"/>
    <property type="match status" value="1"/>
</dbReference>
<comment type="cofactor">
    <cofactor evidence="1">
        <name>Mg(2+)</name>
        <dbReference type="ChEBI" id="CHEBI:18420"/>
    </cofactor>
</comment>
<comment type="similarity">
    <text evidence="9">Belongs to the tRNA nucleotidyltransferase/poly(A) polymerase family.</text>
</comment>
<dbReference type="Gene3D" id="1.10.3090.10">
    <property type="entry name" value="cca-adding enzyme, domain 2"/>
    <property type="match status" value="1"/>
</dbReference>
<evidence type="ECO:0000259" key="10">
    <source>
        <dbReference type="Pfam" id="PF01743"/>
    </source>
</evidence>
<evidence type="ECO:0000256" key="5">
    <source>
        <dbReference type="ARBA" id="ARBA00022723"/>
    </source>
</evidence>
<dbReference type="Gene3D" id="1.10.246.80">
    <property type="match status" value="1"/>
</dbReference>
<sequence>MDIQLPPSVALILNTLTCNNYKAYIVGGCVRDSLLGKSPKDWDITTSALPHQIMKLFNKTIPTGLKHGTVTVVINNEHFEVTTFRIESTYSDNRHPDQVFFTSNIEEDLSRRDFTINAMAYNKSESLVDIFHGQKDLNTKIIRCVGNPSERFNEDALRMIRAIRFSTQLSFHLDEATTSSIILNNSLIKNISMERIRDELCKILMCSEPSIGIRLLQHTGLLKYILPELNKCVGFQQHNPHHHLDVFEHTMLVLDTTPEDLIIRLAALFHDVAKPKCFTMDENGNGHFYMHEVESSIDAEKILKRLRFDNNTIKRVCILIKEHMQGNNSLKTSSIKRLIARVGTENLNSLFELKIADIKAHMPPHTFDIVYDLREKAAKIISEQQPLNIKDLAIDGTDLINIGIPKGKTIGIILNNLLDAVIENPHLNNRSILLNQALNTYSEIKKD</sequence>
<feature type="domain" description="CCA-adding enzyme C-terminal" evidence="12">
    <location>
        <begin position="297"/>
        <end position="435"/>
    </location>
</feature>
<keyword evidence="14" id="KW-1185">Reference proteome</keyword>
<dbReference type="InterPro" id="IPR050264">
    <property type="entry name" value="Bact_CCA-adding_enz_type3_sf"/>
</dbReference>
<gene>
    <name evidence="13" type="ORF">bsdE14_35150</name>
</gene>
<evidence type="ECO:0000313" key="13">
    <source>
        <dbReference type="EMBL" id="GLC32105.1"/>
    </source>
</evidence>
<keyword evidence="3" id="KW-0819">tRNA processing</keyword>
<dbReference type="CDD" id="cd05398">
    <property type="entry name" value="NT_ClassII-CCAase"/>
    <property type="match status" value="1"/>
</dbReference>
<keyword evidence="8 9" id="KW-0694">RNA-binding</keyword>
<keyword evidence="6" id="KW-0547">Nucleotide-binding</keyword>
<accession>A0ABQ5NA66</accession>
<reference evidence="13 14" key="1">
    <citation type="journal article" date="2024" name="Int. J. Syst. Evol. Microbiol.">
        <title>Clostridium omnivorum sp. nov., isolated from anoxic soil under the treatment of reductive soil disinfestation.</title>
        <authorList>
            <person name="Ueki A."/>
            <person name="Tonouchi A."/>
            <person name="Kaku N."/>
            <person name="Honma S."/>
            <person name="Ueki K."/>
        </authorList>
    </citation>
    <scope>NUCLEOTIDE SEQUENCE [LARGE SCALE GENOMIC DNA]</scope>
    <source>
        <strain evidence="13 14">E14</strain>
    </source>
</reference>
<evidence type="ECO:0000313" key="14">
    <source>
        <dbReference type="Proteomes" id="UP001208567"/>
    </source>
</evidence>
<dbReference type="InterPro" id="IPR002646">
    <property type="entry name" value="PolA_pol_head_dom"/>
</dbReference>
<dbReference type="NCBIfam" id="NF009814">
    <property type="entry name" value="PRK13299.1"/>
    <property type="match status" value="1"/>
</dbReference>
<evidence type="ECO:0000256" key="9">
    <source>
        <dbReference type="RuleBase" id="RU003953"/>
    </source>
</evidence>
<evidence type="ECO:0000256" key="1">
    <source>
        <dbReference type="ARBA" id="ARBA00001946"/>
    </source>
</evidence>
<evidence type="ECO:0000259" key="11">
    <source>
        <dbReference type="Pfam" id="PF12627"/>
    </source>
</evidence>
<evidence type="ECO:0000256" key="8">
    <source>
        <dbReference type="ARBA" id="ARBA00022884"/>
    </source>
</evidence>
<keyword evidence="7" id="KW-0460">Magnesium</keyword>
<dbReference type="Proteomes" id="UP001208567">
    <property type="component" value="Unassembled WGS sequence"/>
</dbReference>
<evidence type="ECO:0000259" key="12">
    <source>
        <dbReference type="Pfam" id="PF13735"/>
    </source>
</evidence>
<dbReference type="Pfam" id="PF01743">
    <property type="entry name" value="PolyA_pol"/>
    <property type="match status" value="1"/>
</dbReference>
<protein>
    <submittedName>
        <fullName evidence="13">HDIG domain-containing protein</fullName>
    </submittedName>
</protein>
<evidence type="ECO:0000256" key="2">
    <source>
        <dbReference type="ARBA" id="ARBA00022679"/>
    </source>
</evidence>
<dbReference type="PANTHER" id="PTHR46173">
    <property type="entry name" value="CCA TRNA NUCLEOTIDYLTRANSFERASE 1, MITOCHONDRIAL"/>
    <property type="match status" value="1"/>
</dbReference>
<dbReference type="SUPFAM" id="SSF81891">
    <property type="entry name" value="Poly A polymerase C-terminal region-like"/>
    <property type="match status" value="1"/>
</dbReference>
<dbReference type="InterPro" id="IPR032810">
    <property type="entry name" value="CCA-adding_enz_C"/>
</dbReference>
<dbReference type="CDD" id="cd00077">
    <property type="entry name" value="HDc"/>
    <property type="match status" value="1"/>
</dbReference>
<dbReference type="InterPro" id="IPR043519">
    <property type="entry name" value="NT_sf"/>
</dbReference>
<evidence type="ECO:0000256" key="7">
    <source>
        <dbReference type="ARBA" id="ARBA00022842"/>
    </source>
</evidence>
<proteinExistence type="inferred from homology"/>
<name>A0ABQ5NA66_9CLOT</name>
<dbReference type="Pfam" id="PF13735">
    <property type="entry name" value="tRNA_NucTran2_2"/>
    <property type="match status" value="1"/>
</dbReference>
<dbReference type="PANTHER" id="PTHR46173:SF1">
    <property type="entry name" value="CCA TRNA NUCLEOTIDYLTRANSFERASE 1, MITOCHONDRIAL"/>
    <property type="match status" value="1"/>
</dbReference>
<dbReference type="Pfam" id="PF12627">
    <property type="entry name" value="PolyA_pol_RNAbd"/>
    <property type="match status" value="1"/>
</dbReference>
<dbReference type="InterPro" id="IPR032828">
    <property type="entry name" value="PolyA_RNA-bd"/>
</dbReference>
<dbReference type="SUPFAM" id="SSF81301">
    <property type="entry name" value="Nucleotidyltransferase"/>
    <property type="match status" value="1"/>
</dbReference>
<dbReference type="EMBL" id="BRXR01000001">
    <property type="protein sequence ID" value="GLC32105.1"/>
    <property type="molecule type" value="Genomic_DNA"/>
</dbReference>
<dbReference type="InterPro" id="IPR003607">
    <property type="entry name" value="HD/PDEase_dom"/>
</dbReference>
<keyword evidence="2 9" id="KW-0808">Transferase</keyword>
<keyword evidence="4" id="KW-0548">Nucleotidyltransferase</keyword>